<evidence type="ECO:0000313" key="2">
    <source>
        <dbReference type="Proteomes" id="UP000231960"/>
    </source>
</evidence>
<dbReference type="Proteomes" id="UP000231960">
    <property type="component" value="Unassembled WGS sequence"/>
</dbReference>
<dbReference type="EMBL" id="NIPO01000001">
    <property type="protein sequence ID" value="PJR03941.1"/>
    <property type="molecule type" value="Genomic_DNA"/>
</dbReference>
<sequence length="328" mass="38564">MKKYLVILSIFILFSCVSKTEKVPLSFYFWRTAFQLTDTEKEYLNDLEVRRLYVRYFDVALKNAEAIPVAPVIFQEKPQGYEVIPVIYIKNEVFLSENTTDSLATKVFNYIQQINKSAEITVNEIQFDCDWSLKSKDNYFQFIDEFKKLHPNLSATIRLHQIKYPEKTGIPEVETGVLMYYNMGVISAGDDNSIYEQAIARRYIKSLQNYSLPLDIALPIFSWGVHIRDNQVVNLIGGMRQKDMQNDHFKKLNENQYQVTDDFVYNGRYLAKDDVIKIEEPSAKQLKEMVTDLRKNIKNKPKEIILYDLSEQNLTEYEKKTYQAVCHW</sequence>
<proteinExistence type="predicted"/>
<dbReference type="RefSeq" id="WP_100677507.1">
    <property type="nucleotide sequence ID" value="NZ_NIPO01000001.1"/>
</dbReference>
<keyword evidence="2" id="KW-1185">Reference proteome</keyword>
<evidence type="ECO:0008006" key="3">
    <source>
        <dbReference type="Google" id="ProtNLM"/>
    </source>
</evidence>
<name>A0A2M9R514_9FLAO</name>
<reference evidence="1 2" key="1">
    <citation type="submission" date="2017-06" db="EMBL/GenBank/DDBJ databases">
        <title>Description of Avrilella dinanensis gen. nov. sp. nov.</title>
        <authorList>
            <person name="Leyer C."/>
            <person name="Sassi M."/>
            <person name="Minet J."/>
            <person name="Kayal S."/>
            <person name="Cattoir V."/>
        </authorList>
    </citation>
    <scope>NUCLEOTIDE SEQUENCE [LARGE SCALE GENOMIC DNA]</scope>
    <source>
        <strain evidence="1 2">UR159</strain>
    </source>
</reference>
<organism evidence="1 2">
    <name type="scientific">Avrilella dinanensis</name>
    <dbReference type="NCBI Taxonomy" id="2008672"/>
    <lineage>
        <taxon>Bacteria</taxon>
        <taxon>Pseudomonadati</taxon>
        <taxon>Bacteroidota</taxon>
        <taxon>Flavobacteriia</taxon>
        <taxon>Flavobacteriales</taxon>
        <taxon>Flavobacteriaceae</taxon>
        <taxon>Avrilella</taxon>
    </lineage>
</organism>
<gene>
    <name evidence="1" type="ORF">CDL10_04930</name>
</gene>
<dbReference type="PROSITE" id="PS51257">
    <property type="entry name" value="PROKAR_LIPOPROTEIN"/>
    <property type="match status" value="1"/>
</dbReference>
<evidence type="ECO:0000313" key="1">
    <source>
        <dbReference type="EMBL" id="PJR03941.1"/>
    </source>
</evidence>
<dbReference type="AlphaFoldDB" id="A0A2M9R514"/>
<accession>A0A2M9R514</accession>
<comment type="caution">
    <text evidence="1">The sequence shown here is derived from an EMBL/GenBank/DDBJ whole genome shotgun (WGS) entry which is preliminary data.</text>
</comment>
<dbReference type="OrthoDB" id="634553at2"/>
<protein>
    <recommendedName>
        <fullName evidence="3">Lipoprotein</fullName>
    </recommendedName>
</protein>